<dbReference type="RefSeq" id="WP_229292006.1">
    <property type="nucleotide sequence ID" value="NZ_CP086654.1"/>
</dbReference>
<evidence type="ECO:0000313" key="2">
    <source>
        <dbReference type="Proteomes" id="UP001197626"/>
    </source>
</evidence>
<reference evidence="1 2" key="1">
    <citation type="journal article" date="2022" name="Pathogens">
        <title>Staphylococcus ratti sp. nov. Isolated from a Lab Rat.</title>
        <authorList>
            <person name="Kovarovic V."/>
            <person name="Sedlacek I."/>
            <person name="Petras P."/>
            <person name="Kralova S."/>
            <person name="Maslanova I."/>
            <person name="Svec P."/>
            <person name="Neumann-Schaal M."/>
            <person name="Botka T."/>
            <person name="Gelbicova T."/>
            <person name="Stankova E."/>
            <person name="Doskar J."/>
            <person name="Pantucek R."/>
        </authorList>
    </citation>
    <scope>NUCLEOTIDE SEQUENCE [LARGE SCALE GENOMIC DNA]</scope>
    <source>
        <strain evidence="1 2">CCM 9025</strain>
    </source>
</reference>
<protein>
    <submittedName>
        <fullName evidence="1">Uncharacterized protein</fullName>
    </submittedName>
</protein>
<gene>
    <name evidence="1" type="ORF">LN051_07930</name>
</gene>
<organism evidence="1 2">
    <name type="scientific">Staphylococcus ratti</name>
    <dbReference type="NCBI Taxonomy" id="2892440"/>
    <lineage>
        <taxon>Bacteria</taxon>
        <taxon>Bacillati</taxon>
        <taxon>Bacillota</taxon>
        <taxon>Bacilli</taxon>
        <taxon>Bacillales</taxon>
        <taxon>Staphylococcaceae</taxon>
        <taxon>Staphylococcus</taxon>
    </lineage>
</organism>
<keyword evidence="2" id="KW-1185">Reference proteome</keyword>
<sequence>MKLNEETYTSEQLEAMQKPIRRKSHTFINEALWSMHSFQPQNLQKGISYVLFMDECDLNTIEDMIKCYEQVILVFETQTALSQFIESPLREKQNIFYYFDDRAFQYSFKFVVSRMNQSHCCFKFSNEKCNTERLIETEHLSQAVVYGHGSQTVYPTYIIKNLNLHYRLNQFIRCYIDEIVNHTYHVSHFMSHARIFQNAENVLDIKTTNEMMDALETIKAIYNETLSVHSDVTLKHEANRLIECIRTFIKKQDAETRYKLHQYIYTMMDQFNFSLLNKDKAETLVIAYCFPPYIDTSGNVMAKRIRDKNEIVDVISNDMSRLRKMDYKLTSLSHHLIDRHYELSAKQAFSSWQSISEFIEQGLAIVKKGQKVYHHLYSRAMFPQSHFLGFEIKQQQPKIYWRAEFSDPLHSTVTSDLRYAPIEDEAYIQKIKRQIKPELKRLVDDNVFNVCELLALSDADELIFTNENQLEYMIERFDENIKQSIRERAVISRHPIPIKSDYRKVMTHYSVDPDFINLGYFGNFYETRGFNEIELVCKYLESKGETNFKIHCFTNIKGNVQAMHNNSDFSDYIVLHPFVGYFEFLNITTILDGLLLFDAHTKGIKPLNPYIPSKLSDYKGSGKAIWAFTEENSIMDQDKQIIRTHLEDFEHYIDGFKQIKNNVTRFISEK</sequence>
<dbReference type="EMBL" id="CP086654">
    <property type="protein sequence ID" value="UEX89501.1"/>
    <property type="molecule type" value="Genomic_DNA"/>
</dbReference>
<evidence type="ECO:0000313" key="1">
    <source>
        <dbReference type="EMBL" id="UEX89501.1"/>
    </source>
</evidence>
<proteinExistence type="predicted"/>
<dbReference type="Proteomes" id="UP001197626">
    <property type="component" value="Chromosome"/>
</dbReference>
<accession>A0ABY3PB28</accession>
<name>A0ABY3PB28_9STAP</name>